<dbReference type="Proteomes" id="UP000759537">
    <property type="component" value="Unassembled WGS sequence"/>
</dbReference>
<protein>
    <recommendedName>
        <fullName evidence="7">G-patch domain-containing protein</fullName>
    </recommendedName>
</protein>
<dbReference type="Gene3D" id="3.30.70.330">
    <property type="match status" value="1"/>
</dbReference>
<dbReference type="PANTHER" id="PTHR13288">
    <property type="entry name" value="SPLICING FACTOR 45 SPF45"/>
    <property type="match status" value="1"/>
</dbReference>
<dbReference type="SUPFAM" id="SSF54928">
    <property type="entry name" value="RNA-binding domain, RBD"/>
    <property type="match status" value="1"/>
</dbReference>
<dbReference type="InterPro" id="IPR040052">
    <property type="entry name" value="RBM17"/>
</dbReference>
<dbReference type="SMART" id="SM00361">
    <property type="entry name" value="RRM_1"/>
    <property type="match status" value="1"/>
</dbReference>
<dbReference type="PROSITE" id="PS50174">
    <property type="entry name" value="G_PATCH"/>
    <property type="match status" value="1"/>
</dbReference>
<keyword evidence="3" id="KW-0694">RNA-binding</keyword>
<feature type="compositionally biased region" description="Basic residues" evidence="6">
    <location>
        <begin position="175"/>
        <end position="190"/>
    </location>
</feature>
<dbReference type="InterPro" id="IPR035979">
    <property type="entry name" value="RBD_domain_sf"/>
</dbReference>
<feature type="compositionally biased region" description="Basic and acidic residues" evidence="6">
    <location>
        <begin position="229"/>
        <end position="240"/>
    </location>
</feature>
<evidence type="ECO:0000256" key="6">
    <source>
        <dbReference type="SAM" id="MobiDB-lite"/>
    </source>
</evidence>
<evidence type="ECO:0000256" key="2">
    <source>
        <dbReference type="ARBA" id="ARBA00022664"/>
    </source>
</evidence>
<dbReference type="Pfam" id="PF01585">
    <property type="entry name" value="G-patch"/>
    <property type="match status" value="1"/>
</dbReference>
<dbReference type="OrthoDB" id="5411533at2759"/>
<dbReference type="GO" id="GO:0071011">
    <property type="term" value="C:precatalytic spliceosome"/>
    <property type="evidence" value="ECO:0007669"/>
    <property type="project" value="TreeGrafter"/>
</dbReference>
<evidence type="ECO:0000313" key="8">
    <source>
        <dbReference type="EMBL" id="KAF8479139.1"/>
    </source>
</evidence>
<comment type="caution">
    <text evidence="8">The sequence shown here is derived from an EMBL/GenBank/DDBJ whole genome shotgun (WGS) entry which is preliminary data.</text>
</comment>
<gene>
    <name evidence="8" type="ORF">DFH94DRAFT_747876</name>
</gene>
<name>A0A9P5MUP5_9AGAM</name>
<keyword evidence="9" id="KW-1185">Reference proteome</keyword>
<accession>A0A9P5MUP5</accession>
<dbReference type="CDD" id="cd12374">
    <property type="entry name" value="RRM_UHM_SPF45_PUF60"/>
    <property type="match status" value="1"/>
</dbReference>
<organism evidence="8 9">
    <name type="scientific">Russula ochroleuca</name>
    <dbReference type="NCBI Taxonomy" id="152965"/>
    <lineage>
        <taxon>Eukaryota</taxon>
        <taxon>Fungi</taxon>
        <taxon>Dikarya</taxon>
        <taxon>Basidiomycota</taxon>
        <taxon>Agaricomycotina</taxon>
        <taxon>Agaricomycetes</taxon>
        <taxon>Russulales</taxon>
        <taxon>Russulaceae</taxon>
        <taxon>Russula</taxon>
    </lineage>
</organism>
<feature type="region of interest" description="Disordered" evidence="6">
    <location>
        <begin position="460"/>
        <end position="485"/>
    </location>
</feature>
<feature type="region of interest" description="Disordered" evidence="6">
    <location>
        <begin position="229"/>
        <end position="302"/>
    </location>
</feature>
<sequence>MSGRAGGLYGGIQFSSSSPFLSLLQQEQSTSAAPTQQEIPAASAPALQSEPVQSDDKDAANQEASAASGKATAGWSASLAFAPVKRKAKPPTNKHPNVVSLAAFSQVGVTSAPPTSISATAVVAAPPTLVDISTPALPDATPVPGPGSSLKSGWGKKVKPPSMVLDDDVNGFRGNPKRKGGGGKKNKKNKNVQQLTVWDPSEPYDPSRPNDYNEYKVWKHREHEERIERLAKERRMEAQKRLRRSSSRSDYTESDPEDIRPRKTGRYGGHDDRWSREDDEYPQGGIGSAPVTRPVPRDVNVTGEEVYQRRLAMSTGFKPTSQTTSSVSVATAVDVTGAVAIGAPTPARAETGEEAYLRRVAMSQGPPPPPSQPAQSTGDETYQWRVEISNQQVPLPQSQQQPSEPPDSSEYNSLAQPVPQPPSIPSAASAGDVTPDFEERVRNSRNAAAAIAAKFSAIVPPVDGKDSSEPAPEESGPGPFTRTDPHTFAARLMAKWGHKEGQGLGADGSGIVHALSVEQGKGKGSGRGRIIDAGADARAKAEAERFGEPSRVIVLTNMVGPEDTSDPDLPEDVGEECSKNGTVERVVVHVVQPPPPDETDAVRIFVLFAGPAGAWKTVRELDGRFFGGRTVRARYFPESLYNRFAFNE</sequence>
<evidence type="ECO:0000313" key="9">
    <source>
        <dbReference type="Proteomes" id="UP000759537"/>
    </source>
</evidence>
<reference evidence="8" key="1">
    <citation type="submission" date="2019-10" db="EMBL/GenBank/DDBJ databases">
        <authorList>
            <consortium name="DOE Joint Genome Institute"/>
            <person name="Kuo A."/>
            <person name="Miyauchi S."/>
            <person name="Kiss E."/>
            <person name="Drula E."/>
            <person name="Kohler A."/>
            <person name="Sanchez-Garcia M."/>
            <person name="Andreopoulos B."/>
            <person name="Barry K.W."/>
            <person name="Bonito G."/>
            <person name="Buee M."/>
            <person name="Carver A."/>
            <person name="Chen C."/>
            <person name="Cichocki N."/>
            <person name="Clum A."/>
            <person name="Culley D."/>
            <person name="Crous P.W."/>
            <person name="Fauchery L."/>
            <person name="Girlanda M."/>
            <person name="Hayes R."/>
            <person name="Keri Z."/>
            <person name="LaButti K."/>
            <person name="Lipzen A."/>
            <person name="Lombard V."/>
            <person name="Magnuson J."/>
            <person name="Maillard F."/>
            <person name="Morin E."/>
            <person name="Murat C."/>
            <person name="Nolan M."/>
            <person name="Ohm R."/>
            <person name="Pangilinan J."/>
            <person name="Pereira M."/>
            <person name="Perotto S."/>
            <person name="Peter M."/>
            <person name="Riley R."/>
            <person name="Sitrit Y."/>
            <person name="Stielow B."/>
            <person name="Szollosi G."/>
            <person name="Zifcakova L."/>
            <person name="Stursova M."/>
            <person name="Spatafora J.W."/>
            <person name="Tedersoo L."/>
            <person name="Vaario L.-M."/>
            <person name="Yamada A."/>
            <person name="Yan M."/>
            <person name="Wang P."/>
            <person name="Xu J."/>
            <person name="Bruns T."/>
            <person name="Baldrian P."/>
            <person name="Vilgalys R."/>
            <person name="Henrissat B."/>
            <person name="Grigoriev I.V."/>
            <person name="Hibbett D."/>
            <person name="Nagy L.G."/>
            <person name="Martin F.M."/>
        </authorList>
    </citation>
    <scope>NUCLEOTIDE SEQUENCE</scope>
    <source>
        <strain evidence="8">Prilba</strain>
    </source>
</reference>
<dbReference type="FunFam" id="3.30.70.330:FF:000382">
    <property type="entry name" value="G-patch domain-containing protein"/>
    <property type="match status" value="1"/>
</dbReference>
<evidence type="ECO:0000256" key="3">
    <source>
        <dbReference type="ARBA" id="ARBA00022884"/>
    </source>
</evidence>
<evidence type="ECO:0000256" key="1">
    <source>
        <dbReference type="ARBA" id="ARBA00004123"/>
    </source>
</evidence>
<feature type="region of interest" description="Disordered" evidence="6">
    <location>
        <begin position="135"/>
        <end position="213"/>
    </location>
</feature>
<keyword evidence="4" id="KW-0508">mRNA splicing</keyword>
<keyword evidence="5" id="KW-0539">Nucleus</keyword>
<dbReference type="SMART" id="SM00443">
    <property type="entry name" value="G_patch"/>
    <property type="match status" value="1"/>
</dbReference>
<dbReference type="InterPro" id="IPR012677">
    <property type="entry name" value="Nucleotide-bd_a/b_plait_sf"/>
</dbReference>
<feature type="compositionally biased region" description="Low complexity" evidence="6">
    <location>
        <begin position="469"/>
        <end position="479"/>
    </location>
</feature>
<dbReference type="InterPro" id="IPR000467">
    <property type="entry name" value="G_patch_dom"/>
</dbReference>
<proteinExistence type="predicted"/>
<keyword evidence="2" id="KW-0507">mRNA processing</keyword>
<feature type="region of interest" description="Disordered" evidence="6">
    <location>
        <begin position="24"/>
        <end position="73"/>
    </location>
</feature>
<reference evidence="8" key="2">
    <citation type="journal article" date="2020" name="Nat. Commun.">
        <title>Large-scale genome sequencing of mycorrhizal fungi provides insights into the early evolution of symbiotic traits.</title>
        <authorList>
            <person name="Miyauchi S."/>
            <person name="Kiss E."/>
            <person name="Kuo A."/>
            <person name="Drula E."/>
            <person name="Kohler A."/>
            <person name="Sanchez-Garcia M."/>
            <person name="Morin E."/>
            <person name="Andreopoulos B."/>
            <person name="Barry K.W."/>
            <person name="Bonito G."/>
            <person name="Buee M."/>
            <person name="Carver A."/>
            <person name="Chen C."/>
            <person name="Cichocki N."/>
            <person name="Clum A."/>
            <person name="Culley D."/>
            <person name="Crous P.W."/>
            <person name="Fauchery L."/>
            <person name="Girlanda M."/>
            <person name="Hayes R.D."/>
            <person name="Keri Z."/>
            <person name="LaButti K."/>
            <person name="Lipzen A."/>
            <person name="Lombard V."/>
            <person name="Magnuson J."/>
            <person name="Maillard F."/>
            <person name="Murat C."/>
            <person name="Nolan M."/>
            <person name="Ohm R.A."/>
            <person name="Pangilinan J."/>
            <person name="Pereira M.F."/>
            <person name="Perotto S."/>
            <person name="Peter M."/>
            <person name="Pfister S."/>
            <person name="Riley R."/>
            <person name="Sitrit Y."/>
            <person name="Stielow J.B."/>
            <person name="Szollosi G."/>
            <person name="Zifcakova L."/>
            <person name="Stursova M."/>
            <person name="Spatafora J.W."/>
            <person name="Tedersoo L."/>
            <person name="Vaario L.M."/>
            <person name="Yamada A."/>
            <person name="Yan M."/>
            <person name="Wang P."/>
            <person name="Xu J."/>
            <person name="Bruns T."/>
            <person name="Baldrian P."/>
            <person name="Vilgalys R."/>
            <person name="Dunand C."/>
            <person name="Henrissat B."/>
            <person name="Grigoriev I.V."/>
            <person name="Hibbett D."/>
            <person name="Nagy L.G."/>
            <person name="Martin F.M."/>
        </authorList>
    </citation>
    <scope>NUCLEOTIDE SEQUENCE</scope>
    <source>
        <strain evidence="8">Prilba</strain>
    </source>
</reference>
<dbReference type="InterPro" id="IPR003954">
    <property type="entry name" value="RRM_euk-type"/>
</dbReference>
<feature type="domain" description="G-patch" evidence="7">
    <location>
        <begin position="485"/>
        <end position="532"/>
    </location>
</feature>
<dbReference type="EMBL" id="WHVB01000010">
    <property type="protein sequence ID" value="KAF8479139.1"/>
    <property type="molecule type" value="Genomic_DNA"/>
</dbReference>
<comment type="subcellular location">
    <subcellularLocation>
        <location evidence="1">Nucleus</location>
    </subcellularLocation>
</comment>
<feature type="compositionally biased region" description="Low complexity" evidence="6">
    <location>
        <begin position="393"/>
        <end position="409"/>
    </location>
</feature>
<evidence type="ECO:0000259" key="7">
    <source>
        <dbReference type="PROSITE" id="PS50174"/>
    </source>
</evidence>
<dbReference type="PANTHER" id="PTHR13288:SF8">
    <property type="entry name" value="SPLICING FACTOR 45"/>
    <property type="match status" value="1"/>
</dbReference>
<feature type="region of interest" description="Disordered" evidence="6">
    <location>
        <begin position="393"/>
        <end position="435"/>
    </location>
</feature>
<feature type="region of interest" description="Disordered" evidence="6">
    <location>
        <begin position="361"/>
        <end position="380"/>
    </location>
</feature>
<dbReference type="GO" id="GO:0003723">
    <property type="term" value="F:RNA binding"/>
    <property type="evidence" value="ECO:0007669"/>
    <property type="project" value="UniProtKB-KW"/>
</dbReference>
<evidence type="ECO:0000256" key="4">
    <source>
        <dbReference type="ARBA" id="ARBA00023187"/>
    </source>
</evidence>
<dbReference type="AlphaFoldDB" id="A0A9P5MUP5"/>
<dbReference type="GO" id="GO:0045292">
    <property type="term" value="P:mRNA cis splicing, via spliceosome"/>
    <property type="evidence" value="ECO:0007669"/>
    <property type="project" value="InterPro"/>
</dbReference>
<evidence type="ECO:0000256" key="5">
    <source>
        <dbReference type="ARBA" id="ARBA00023242"/>
    </source>
</evidence>